<feature type="region of interest" description="Disordered" evidence="1">
    <location>
        <begin position="1"/>
        <end position="71"/>
    </location>
</feature>
<evidence type="ECO:0000313" key="3">
    <source>
        <dbReference type="Proteomes" id="UP001219568"/>
    </source>
</evidence>
<dbReference type="EMBL" id="JAQJZL010000010">
    <property type="protein sequence ID" value="KAJ6035451.1"/>
    <property type="molecule type" value="Genomic_DNA"/>
</dbReference>
<gene>
    <name evidence="2" type="ORF">N7460_009626</name>
</gene>
<evidence type="ECO:0000313" key="2">
    <source>
        <dbReference type="EMBL" id="KAJ6035451.1"/>
    </source>
</evidence>
<protein>
    <submittedName>
        <fullName evidence="2">Uncharacterized protein</fullName>
    </submittedName>
</protein>
<evidence type="ECO:0000256" key="1">
    <source>
        <dbReference type="SAM" id="MobiDB-lite"/>
    </source>
</evidence>
<reference evidence="2" key="1">
    <citation type="journal article" date="2023" name="IMA Fungus">
        <title>Comparative genomic study of the Penicillium genus elucidates a diverse pangenome and 15 lateral gene transfer events.</title>
        <authorList>
            <person name="Petersen C."/>
            <person name="Sorensen T."/>
            <person name="Nielsen M.R."/>
            <person name="Sondergaard T.E."/>
            <person name="Sorensen J.L."/>
            <person name="Fitzpatrick D.A."/>
            <person name="Frisvad J.C."/>
            <person name="Nielsen K.L."/>
        </authorList>
    </citation>
    <scope>NUCLEOTIDE SEQUENCE</scope>
    <source>
        <strain evidence="2">IBT 15450</strain>
    </source>
</reference>
<sequence length="102" mass="11134">MEIARSKTADAETAHPEIAHPETTHTQIGSGDTGTDNTVVKRSKAPAKRLRVRKRPTSGVPKAKIRAKTSKPLEARKALLDSAIKLELDDSELKVEPVKMEP</sequence>
<comment type="caution">
    <text evidence="2">The sequence shown here is derived from an EMBL/GenBank/DDBJ whole genome shotgun (WGS) entry which is preliminary data.</text>
</comment>
<organism evidence="2 3">
    <name type="scientific">Penicillium canescens</name>
    <dbReference type="NCBI Taxonomy" id="5083"/>
    <lineage>
        <taxon>Eukaryota</taxon>
        <taxon>Fungi</taxon>
        <taxon>Dikarya</taxon>
        <taxon>Ascomycota</taxon>
        <taxon>Pezizomycotina</taxon>
        <taxon>Eurotiomycetes</taxon>
        <taxon>Eurotiomycetidae</taxon>
        <taxon>Eurotiales</taxon>
        <taxon>Aspergillaceae</taxon>
        <taxon>Penicillium</taxon>
    </lineage>
</organism>
<keyword evidence="3" id="KW-1185">Reference proteome</keyword>
<proteinExistence type="predicted"/>
<dbReference type="AlphaFoldDB" id="A0AAD6N6K4"/>
<feature type="compositionally biased region" description="Basic residues" evidence="1">
    <location>
        <begin position="41"/>
        <end position="56"/>
    </location>
</feature>
<name>A0AAD6N6K4_PENCN</name>
<reference evidence="2" key="2">
    <citation type="submission" date="2023-01" db="EMBL/GenBank/DDBJ databases">
        <authorList>
            <person name="Petersen C."/>
        </authorList>
    </citation>
    <scope>NUCLEOTIDE SEQUENCE</scope>
    <source>
        <strain evidence="2">IBT 15450</strain>
    </source>
</reference>
<feature type="compositionally biased region" description="Polar residues" evidence="1">
    <location>
        <begin position="24"/>
        <end position="40"/>
    </location>
</feature>
<feature type="compositionally biased region" description="Basic and acidic residues" evidence="1">
    <location>
        <begin position="1"/>
        <end position="23"/>
    </location>
</feature>
<accession>A0AAD6N6K4</accession>
<dbReference type="Proteomes" id="UP001219568">
    <property type="component" value="Unassembled WGS sequence"/>
</dbReference>